<keyword evidence="3 6" id="KW-0815">Transposition</keyword>
<dbReference type="Proteomes" id="UP000515377">
    <property type="component" value="Chromosome"/>
</dbReference>
<evidence type="ECO:0000256" key="2">
    <source>
        <dbReference type="ARBA" id="ARBA00010961"/>
    </source>
</evidence>
<dbReference type="GO" id="GO:0006313">
    <property type="term" value="P:DNA transposition"/>
    <property type="evidence" value="ECO:0007669"/>
    <property type="project" value="UniProtKB-UniRule"/>
</dbReference>
<evidence type="ECO:0000256" key="5">
    <source>
        <dbReference type="ARBA" id="ARBA00023172"/>
    </source>
</evidence>
<proteinExistence type="inferred from homology"/>
<evidence type="ECO:0000256" key="3">
    <source>
        <dbReference type="ARBA" id="ARBA00022578"/>
    </source>
</evidence>
<dbReference type="PROSITE" id="PS01007">
    <property type="entry name" value="TRANSPOSASE_MUTATOR"/>
    <property type="match status" value="1"/>
</dbReference>
<accession>A0A9X7U7J4</accession>
<protein>
    <recommendedName>
        <fullName evidence="6">Mutator family transposase</fullName>
    </recommendedName>
</protein>
<sequence length="404" mass="45425">MSRRKEPAIPNELLDQLLAGGAASAAFEQGGLLDSLKKALTERALNAEMDHHLAGEDGAGNMRNGYGRKTVMTDTGKLAIDVPRDRQSSFDPQLIAKYQRRFPGFDDKIVSMYARGMSTREITRHLHDLYGIDVSPDLISTVTDAVLDEVATWQQRPLDPVYPLVFFDAIRVKIRDEGMVRNKAIHIALGVRADGAKEVLGLWLEQNEGAKFWLRVMNELRNRGVEDILLAVVDGLKGFPDAITAVFPDAIVQTCIVHLLRNSMDFVSWKDRKNLASALKEIYRATDADAAEKALTAFEAGPWGQRAGQSWRRAWGEVIPFFAFPDEVRRIIYTTNAIEALNSKLRRAVRARGHFPSDEAATKLLYLILNRSEKEWKMPPREWTMAKAQFAVIFGERFIRAMAA</sequence>
<dbReference type="GO" id="GO:0004803">
    <property type="term" value="F:transposase activity"/>
    <property type="evidence" value="ECO:0007669"/>
    <property type="project" value="UniProtKB-UniRule"/>
</dbReference>
<evidence type="ECO:0000256" key="1">
    <source>
        <dbReference type="ARBA" id="ARBA00002190"/>
    </source>
</evidence>
<dbReference type="NCBIfam" id="NF033543">
    <property type="entry name" value="transpos_IS256"/>
    <property type="match status" value="1"/>
</dbReference>
<evidence type="ECO:0000313" key="7">
    <source>
        <dbReference type="EMBL" id="QNG45183.1"/>
    </source>
</evidence>
<dbReference type="AlphaFoldDB" id="A0A9X7U7J4"/>
<evidence type="ECO:0000256" key="6">
    <source>
        <dbReference type="RuleBase" id="RU365089"/>
    </source>
</evidence>
<organism evidence="7 8">
    <name type="scientific">Sphingobium yanoikuyae</name>
    <name type="common">Sphingomonas yanoikuyae</name>
    <dbReference type="NCBI Taxonomy" id="13690"/>
    <lineage>
        <taxon>Bacteria</taxon>
        <taxon>Pseudomonadati</taxon>
        <taxon>Pseudomonadota</taxon>
        <taxon>Alphaproteobacteria</taxon>
        <taxon>Sphingomonadales</taxon>
        <taxon>Sphingomonadaceae</taxon>
        <taxon>Sphingobium</taxon>
    </lineage>
</organism>
<comment type="similarity">
    <text evidence="2 6">Belongs to the transposase mutator family.</text>
</comment>
<name>A0A9X7U7J4_SPHYA</name>
<keyword evidence="5 6" id="KW-0233">DNA recombination</keyword>
<gene>
    <name evidence="7" type="ORF">H3V42_25740</name>
</gene>
<evidence type="ECO:0000313" key="8">
    <source>
        <dbReference type="Proteomes" id="UP000515377"/>
    </source>
</evidence>
<dbReference type="Pfam" id="PF00872">
    <property type="entry name" value="Transposase_mut"/>
    <property type="match status" value="1"/>
</dbReference>
<keyword evidence="4 6" id="KW-0238">DNA-binding</keyword>
<dbReference type="PANTHER" id="PTHR33217:SF8">
    <property type="entry name" value="MUTATOR FAMILY TRANSPOSASE"/>
    <property type="match status" value="1"/>
</dbReference>
<evidence type="ECO:0000256" key="4">
    <source>
        <dbReference type="ARBA" id="ARBA00023125"/>
    </source>
</evidence>
<keyword evidence="6" id="KW-0814">Transposable element</keyword>
<dbReference type="PANTHER" id="PTHR33217">
    <property type="entry name" value="TRANSPOSASE FOR INSERTION SEQUENCE ELEMENT IS1081"/>
    <property type="match status" value="1"/>
</dbReference>
<comment type="function">
    <text evidence="1 6">Required for the transposition of the insertion element.</text>
</comment>
<reference evidence="7 8" key="1">
    <citation type="submission" date="2020-07" db="EMBL/GenBank/DDBJ databases">
        <title>Whole genome sequence of Sphingobium yanoikuyae A3.</title>
        <authorList>
            <person name="Han S.-S."/>
        </authorList>
    </citation>
    <scope>NUCLEOTIDE SEQUENCE [LARGE SCALE GENOMIC DNA]</scope>
    <source>
        <strain evidence="7 8">A3</strain>
    </source>
</reference>
<dbReference type="InterPro" id="IPR001207">
    <property type="entry name" value="Transposase_mutator"/>
</dbReference>
<dbReference type="GO" id="GO:0003677">
    <property type="term" value="F:DNA binding"/>
    <property type="evidence" value="ECO:0007669"/>
    <property type="project" value="UniProtKB-UniRule"/>
</dbReference>
<dbReference type="EMBL" id="CP060122">
    <property type="protein sequence ID" value="QNG45183.1"/>
    <property type="molecule type" value="Genomic_DNA"/>
</dbReference>